<proteinExistence type="predicted"/>
<accession>A0A238YN93</accession>
<dbReference type="AlphaFoldDB" id="A0A238YN93"/>
<gene>
    <name evidence="1" type="ORF">SAMN06265376_102230</name>
</gene>
<evidence type="ECO:0000313" key="1">
    <source>
        <dbReference type="EMBL" id="SNR72726.1"/>
    </source>
</evidence>
<dbReference type="Proteomes" id="UP000198379">
    <property type="component" value="Unassembled WGS sequence"/>
</dbReference>
<dbReference type="EMBL" id="FZNY01000002">
    <property type="protein sequence ID" value="SNR72726.1"/>
    <property type="molecule type" value="Genomic_DNA"/>
</dbReference>
<reference evidence="1 2" key="1">
    <citation type="submission" date="2017-06" db="EMBL/GenBank/DDBJ databases">
        <authorList>
            <person name="Kim H.J."/>
            <person name="Triplett B.A."/>
        </authorList>
    </citation>
    <scope>NUCLEOTIDE SEQUENCE [LARGE SCALE GENOMIC DNA]</scope>
    <source>
        <strain evidence="1 2">DSM 25597</strain>
    </source>
</reference>
<evidence type="ECO:0000313" key="2">
    <source>
        <dbReference type="Proteomes" id="UP000198379"/>
    </source>
</evidence>
<organism evidence="1 2">
    <name type="scientific">Dokdonia pacifica</name>
    <dbReference type="NCBI Taxonomy" id="1627892"/>
    <lineage>
        <taxon>Bacteria</taxon>
        <taxon>Pseudomonadati</taxon>
        <taxon>Bacteroidota</taxon>
        <taxon>Flavobacteriia</taxon>
        <taxon>Flavobacteriales</taxon>
        <taxon>Flavobacteriaceae</taxon>
        <taxon>Dokdonia</taxon>
    </lineage>
</organism>
<keyword evidence="2" id="KW-1185">Reference proteome</keyword>
<sequence length="197" mass="23104">MYISTLNSIYYQMMRFFILLGLILITSVTHAQKEGQTFCEAYAEDSYFPLSIKVKKIFWQDTHYTEKRLETKTINGKEYIGFSQLWKEGNSDTMYLREENGIVYQYEECCETETVRFDPSFKEGHTWTTVDKGATYTIDTLNGTLKTPFCEYKNLIVIDFKLTTFQCKFYYKKGYGYIGATFKDTLISCVTPTFDLD</sequence>
<name>A0A238YN93_9FLAO</name>
<protein>
    <submittedName>
        <fullName evidence="1">Uncharacterized protein</fullName>
    </submittedName>
</protein>